<dbReference type="STRING" id="118060.ATZ35_06105"/>
<protein>
    <recommendedName>
        <fullName evidence="3">WxL domain-containing protein</fullName>
    </recommendedName>
</protein>
<reference evidence="5" key="1">
    <citation type="submission" date="2015-12" db="EMBL/GenBank/DDBJ databases">
        <authorList>
            <person name="Lauer A."/>
            <person name="Humrighouse B."/>
            <person name="Loparev V."/>
            <person name="Shewmaker P.L."/>
            <person name="Whitney A.M."/>
            <person name="McLaughlin R.W."/>
        </authorList>
    </citation>
    <scope>NUCLEOTIDE SEQUENCE [LARGE SCALE GENOMIC DNA]</scope>
    <source>
        <strain evidence="5">LMG 26678</strain>
    </source>
</reference>
<evidence type="ECO:0000313" key="4">
    <source>
        <dbReference type="EMBL" id="ALS36742.1"/>
    </source>
</evidence>
<dbReference type="RefSeq" id="WP_208929961.1">
    <property type="nucleotide sequence ID" value="NZ_CP013655.1"/>
</dbReference>
<accession>A0A0U2WNB2</accession>
<dbReference type="KEGG" id="erx:ATZ35_06105"/>
<dbReference type="AlphaFoldDB" id="A0A0U2WNB2"/>
<proteinExistence type="predicted"/>
<feature type="signal peptide" evidence="2">
    <location>
        <begin position="1"/>
        <end position="25"/>
    </location>
</feature>
<evidence type="ECO:0000256" key="1">
    <source>
        <dbReference type="SAM" id="MobiDB-lite"/>
    </source>
</evidence>
<evidence type="ECO:0000259" key="3">
    <source>
        <dbReference type="Pfam" id="PF13731"/>
    </source>
</evidence>
<organism evidence="4 5">
    <name type="scientific">Enterococcus rotai</name>
    <dbReference type="NCBI Taxonomy" id="118060"/>
    <lineage>
        <taxon>Bacteria</taxon>
        <taxon>Bacillati</taxon>
        <taxon>Bacillota</taxon>
        <taxon>Bacilli</taxon>
        <taxon>Lactobacillales</taxon>
        <taxon>Enterococcaceae</taxon>
        <taxon>Enterococcus</taxon>
    </lineage>
</organism>
<evidence type="ECO:0000313" key="5">
    <source>
        <dbReference type="Proteomes" id="UP000067523"/>
    </source>
</evidence>
<dbReference type="EMBL" id="CP013655">
    <property type="protein sequence ID" value="ALS36742.1"/>
    <property type="molecule type" value="Genomic_DNA"/>
</dbReference>
<dbReference type="Proteomes" id="UP000067523">
    <property type="component" value="Chromosome"/>
</dbReference>
<gene>
    <name evidence="4" type="ORF">ATZ35_06105</name>
</gene>
<dbReference type="InterPro" id="IPR027994">
    <property type="entry name" value="WxL_dom"/>
</dbReference>
<feature type="domain" description="WxL" evidence="3">
    <location>
        <begin position="29"/>
        <end position="282"/>
    </location>
</feature>
<name>A0A0U2WNB2_9ENTE</name>
<keyword evidence="5" id="KW-1185">Reference proteome</keyword>
<feature type="chain" id="PRO_5006833754" description="WxL domain-containing protein" evidence="2">
    <location>
        <begin position="26"/>
        <end position="282"/>
    </location>
</feature>
<feature type="region of interest" description="Disordered" evidence="1">
    <location>
        <begin position="26"/>
        <end position="79"/>
    </location>
</feature>
<feature type="compositionally biased region" description="Pro residues" evidence="1">
    <location>
        <begin position="57"/>
        <end position="76"/>
    </location>
</feature>
<keyword evidence="2" id="KW-0732">Signal</keyword>
<dbReference type="Pfam" id="PF13731">
    <property type="entry name" value="WxL"/>
    <property type="match status" value="1"/>
</dbReference>
<sequence>MKKKLVASLLLSGLVFSYGSTGVYAEETSAAAKTKAETEFTAGDRPDPSKPEEGPKDPNPLDPDPDPTDPTKPKPLPEANNVYVTHLPDISFGSNKTELKTTEYEALTEKRTKGQGAETFYMPHSVQVADLSGNSETKWKLSVQQDDIFKTNDSTPKQLDNSRIRIYGNTLTSTAYAAADLADKVAGVALSETDEFGAYSTIPVKSDTQDELVVLENKTPGFTLNSYTSSVFRNSYIEEDYDATKTPTASRYEGVKLNVPASDQSQAKAYSADLTWTLTVEP</sequence>
<evidence type="ECO:0000256" key="2">
    <source>
        <dbReference type="SAM" id="SignalP"/>
    </source>
</evidence>
<feature type="compositionally biased region" description="Basic and acidic residues" evidence="1">
    <location>
        <begin position="34"/>
        <end position="56"/>
    </location>
</feature>